<gene>
    <name evidence="2" type="ORF">H9850_08170</name>
</gene>
<reference evidence="2" key="2">
    <citation type="submission" date="2021-04" db="EMBL/GenBank/DDBJ databases">
        <authorList>
            <person name="Gilroy R."/>
        </authorList>
    </citation>
    <scope>NUCLEOTIDE SEQUENCE</scope>
    <source>
        <strain evidence="2">USASDec5-558</strain>
    </source>
</reference>
<dbReference type="Proteomes" id="UP000886829">
    <property type="component" value="Unassembled WGS sequence"/>
</dbReference>
<sequence length="521" mass="59946">MGDTLPSTPNFNYEHELLQQHQMLVERYTSNYDKLQISKQPANKTEQCVVSSELLDGFLDNTSLLFWEGSCQNGKAEGFGRVYVIKRGQKVFEMLTNFHSDEPQFTTTYYSKNTMVNAQTVYFYGKATRYHSSGVIITQRSLNNDLVVAMQTIDKVNFITYQKETSLNSPYVLNIEDFGNHTHFIYDLNDSPYRSLFMAYKLVDNTRGHNIGYSFTGQNNGKLNGTFTNDINNSSNIDIPPEELQHIININEAVEVNIESSIKNVIESLVVVDAYLNVICADTYQNPVCTKMDCKQICNLNVNITPDHQQVKELLLRLADHHNQRPIRNYLEAGIERSGKVPAQNQNADILLQNQQQANMPAQQNTNINVNTGVQSQQSDSAQMDMRAALQQRDGNQRRQAMQAHQQQLEQDIKQEQQQRANELPRFRARETMLRDLPNYQREEEGTDPDSKIILPFDQQTIDALDQEDEYSRRYSDGNLVPQDIISDKDDLTESERQRREEIINRNRPQFHDPAVTPMTP</sequence>
<feature type="compositionally biased region" description="Low complexity" evidence="1">
    <location>
        <begin position="375"/>
        <end position="386"/>
    </location>
</feature>
<evidence type="ECO:0000256" key="1">
    <source>
        <dbReference type="SAM" id="MobiDB-lite"/>
    </source>
</evidence>
<evidence type="ECO:0000313" key="2">
    <source>
        <dbReference type="EMBL" id="HIX57429.1"/>
    </source>
</evidence>
<feature type="compositionally biased region" description="Basic and acidic residues" evidence="1">
    <location>
        <begin position="486"/>
        <end position="505"/>
    </location>
</feature>
<feature type="compositionally biased region" description="Low complexity" evidence="1">
    <location>
        <begin position="398"/>
        <end position="410"/>
    </location>
</feature>
<evidence type="ECO:0000313" key="3">
    <source>
        <dbReference type="Proteomes" id="UP000886829"/>
    </source>
</evidence>
<name>A0A9D2B1W5_9GAMM</name>
<dbReference type="EMBL" id="DXEV01000163">
    <property type="protein sequence ID" value="HIX57429.1"/>
    <property type="molecule type" value="Genomic_DNA"/>
</dbReference>
<comment type="caution">
    <text evidence="2">The sequence shown here is derived from an EMBL/GenBank/DDBJ whole genome shotgun (WGS) entry which is preliminary data.</text>
</comment>
<protein>
    <submittedName>
        <fullName evidence="2">Uncharacterized protein</fullName>
    </submittedName>
</protein>
<reference evidence="2" key="1">
    <citation type="journal article" date="2021" name="PeerJ">
        <title>Extensive microbial diversity within the chicken gut microbiome revealed by metagenomics and culture.</title>
        <authorList>
            <person name="Gilroy R."/>
            <person name="Ravi A."/>
            <person name="Getino M."/>
            <person name="Pursley I."/>
            <person name="Horton D.L."/>
            <person name="Alikhan N.F."/>
            <person name="Baker D."/>
            <person name="Gharbi K."/>
            <person name="Hall N."/>
            <person name="Watson M."/>
            <person name="Adriaenssens E.M."/>
            <person name="Foster-Nyarko E."/>
            <person name="Jarju S."/>
            <person name="Secka A."/>
            <person name="Antonio M."/>
            <person name="Oren A."/>
            <person name="Chaudhuri R.R."/>
            <person name="La Ragione R."/>
            <person name="Hildebrand F."/>
            <person name="Pallen M.J."/>
        </authorList>
    </citation>
    <scope>NUCLEOTIDE SEQUENCE</scope>
    <source>
        <strain evidence="2">USASDec5-558</strain>
    </source>
</reference>
<feature type="region of interest" description="Disordered" evidence="1">
    <location>
        <begin position="374"/>
        <end position="411"/>
    </location>
</feature>
<proteinExistence type="predicted"/>
<accession>A0A9D2B1W5</accession>
<dbReference type="AlphaFoldDB" id="A0A9D2B1W5"/>
<organism evidence="2 3">
    <name type="scientific">Candidatus Anaerobiospirillum pullistercoris</name>
    <dbReference type="NCBI Taxonomy" id="2838452"/>
    <lineage>
        <taxon>Bacteria</taxon>
        <taxon>Pseudomonadati</taxon>
        <taxon>Pseudomonadota</taxon>
        <taxon>Gammaproteobacteria</taxon>
        <taxon>Aeromonadales</taxon>
        <taxon>Succinivibrionaceae</taxon>
        <taxon>Anaerobiospirillum</taxon>
    </lineage>
</organism>
<feature type="region of interest" description="Disordered" evidence="1">
    <location>
        <begin position="473"/>
        <end position="521"/>
    </location>
</feature>